<organism evidence="1 2">
    <name type="scientific">Cyclobacterium plantarum</name>
    <dbReference type="NCBI Taxonomy" id="2716263"/>
    <lineage>
        <taxon>Bacteria</taxon>
        <taxon>Pseudomonadati</taxon>
        <taxon>Bacteroidota</taxon>
        <taxon>Cytophagia</taxon>
        <taxon>Cytophagales</taxon>
        <taxon>Cyclobacteriaceae</taxon>
        <taxon>Cyclobacterium</taxon>
    </lineage>
</organism>
<keyword evidence="2" id="KW-1185">Reference proteome</keyword>
<comment type="caution">
    <text evidence="1">The sequence shown here is derived from an EMBL/GenBank/DDBJ whole genome shotgun (WGS) entry which is preliminary data.</text>
</comment>
<evidence type="ECO:0008006" key="3">
    <source>
        <dbReference type="Google" id="ProtNLM"/>
    </source>
</evidence>
<evidence type="ECO:0000313" key="1">
    <source>
        <dbReference type="EMBL" id="NHE55561.1"/>
    </source>
</evidence>
<dbReference type="RefSeq" id="WP_166142563.1">
    <property type="nucleotide sequence ID" value="NZ_JAANYN010000001.1"/>
</dbReference>
<dbReference type="Proteomes" id="UP000649799">
    <property type="component" value="Unassembled WGS sequence"/>
</dbReference>
<sequence>MRTTILASPFSIITGITAYSYTQLMERFNRKYARIRSSMKLDHEPGKEIFIDYAGTKMHIVDRETGEEKPAEVFLATEPYSIQA</sequence>
<proteinExistence type="predicted"/>
<dbReference type="EMBL" id="JAANYN010000001">
    <property type="protein sequence ID" value="NHE55561.1"/>
    <property type="molecule type" value="Genomic_DNA"/>
</dbReference>
<name>A0ABX0H5L2_9BACT</name>
<reference evidence="1 2" key="1">
    <citation type="submission" date="2020-03" db="EMBL/GenBank/DDBJ databases">
        <title>Cyclobacterium plantarum sp. nov., a marine bacterium isolated from a coastal-marine wetland.</title>
        <authorList>
            <person name="Sanchez-Porro C."/>
            <person name="Ventosa A."/>
            <person name="Amoozegar M."/>
        </authorList>
    </citation>
    <scope>NUCLEOTIDE SEQUENCE [LARGE SCALE GENOMIC DNA]</scope>
    <source>
        <strain evidence="1 2">GBPx2</strain>
    </source>
</reference>
<evidence type="ECO:0000313" key="2">
    <source>
        <dbReference type="Proteomes" id="UP000649799"/>
    </source>
</evidence>
<gene>
    <name evidence="1" type="ORF">G9Q97_01895</name>
</gene>
<accession>A0ABX0H5L2</accession>
<protein>
    <recommendedName>
        <fullName evidence="3">Transposase</fullName>
    </recommendedName>
</protein>